<dbReference type="InterPro" id="IPR006143">
    <property type="entry name" value="RND_pump_MFP"/>
</dbReference>
<protein>
    <submittedName>
        <fullName evidence="8">Efflux RND transporter periplasmic adaptor subunit</fullName>
    </submittedName>
</protein>
<dbReference type="GO" id="GO:0046677">
    <property type="term" value="P:response to antibiotic"/>
    <property type="evidence" value="ECO:0007669"/>
    <property type="project" value="TreeGrafter"/>
</dbReference>
<feature type="coiled-coil region" evidence="3">
    <location>
        <begin position="105"/>
        <end position="177"/>
    </location>
</feature>
<comment type="subcellular location">
    <subcellularLocation>
        <location evidence="1">Cell inner membrane</location>
        <topology evidence="1">Lipid-anchor</topology>
    </subcellularLocation>
</comment>
<dbReference type="Gene3D" id="2.40.50.100">
    <property type="match status" value="1"/>
</dbReference>
<evidence type="ECO:0000259" key="7">
    <source>
        <dbReference type="Pfam" id="PF25967"/>
    </source>
</evidence>
<accession>A0A9E5T4I1</accession>
<evidence type="ECO:0000256" key="1">
    <source>
        <dbReference type="ARBA" id="ARBA00004519"/>
    </source>
</evidence>
<dbReference type="Pfam" id="PF25944">
    <property type="entry name" value="Beta-barrel_RND"/>
    <property type="match status" value="1"/>
</dbReference>
<dbReference type="GO" id="GO:0005886">
    <property type="term" value="C:plasma membrane"/>
    <property type="evidence" value="ECO:0007669"/>
    <property type="project" value="TreeGrafter"/>
</dbReference>
<dbReference type="InterPro" id="IPR058626">
    <property type="entry name" value="MdtA-like_b-barrel"/>
</dbReference>
<dbReference type="PANTHER" id="PTHR30158">
    <property type="entry name" value="ACRA/E-RELATED COMPONENT OF DRUG EFFLUX TRANSPORTER"/>
    <property type="match status" value="1"/>
</dbReference>
<feature type="domain" description="Multidrug resistance protein MdtA-like barrel-sandwich hybrid" evidence="5">
    <location>
        <begin position="65"/>
        <end position="195"/>
    </location>
</feature>
<organism evidence="8 9">
    <name type="scientific">Pseudomaricurvus hydrocarbonicus</name>
    <dbReference type="NCBI Taxonomy" id="1470433"/>
    <lineage>
        <taxon>Bacteria</taxon>
        <taxon>Pseudomonadati</taxon>
        <taxon>Pseudomonadota</taxon>
        <taxon>Gammaproteobacteria</taxon>
        <taxon>Cellvibrionales</taxon>
        <taxon>Cellvibrionaceae</taxon>
        <taxon>Pseudomaricurvus</taxon>
    </lineage>
</organism>
<dbReference type="NCBIfam" id="TIGR01730">
    <property type="entry name" value="RND_mfp"/>
    <property type="match status" value="1"/>
</dbReference>
<gene>
    <name evidence="8" type="ORF">G8770_21575</name>
</gene>
<evidence type="ECO:0000259" key="5">
    <source>
        <dbReference type="Pfam" id="PF25917"/>
    </source>
</evidence>
<dbReference type="Pfam" id="PF25917">
    <property type="entry name" value="BSH_RND"/>
    <property type="match status" value="1"/>
</dbReference>
<evidence type="ECO:0000256" key="3">
    <source>
        <dbReference type="SAM" id="Coils"/>
    </source>
</evidence>
<dbReference type="InterPro" id="IPR058625">
    <property type="entry name" value="MdtA-like_BSH"/>
</dbReference>
<evidence type="ECO:0000256" key="2">
    <source>
        <dbReference type="ARBA" id="ARBA00009477"/>
    </source>
</evidence>
<keyword evidence="3" id="KW-0175">Coiled coil</keyword>
<dbReference type="Gene3D" id="1.10.287.470">
    <property type="entry name" value="Helix hairpin bin"/>
    <property type="match status" value="1"/>
</dbReference>
<dbReference type="Pfam" id="PF25876">
    <property type="entry name" value="HH_MFP_RND"/>
    <property type="match status" value="1"/>
</dbReference>
<feature type="domain" description="Multidrug resistance protein MdtA-like beta-barrel" evidence="6">
    <location>
        <begin position="223"/>
        <end position="295"/>
    </location>
</feature>
<dbReference type="Gene3D" id="2.40.420.20">
    <property type="match status" value="1"/>
</dbReference>
<dbReference type="EMBL" id="JAAONZ010000025">
    <property type="protein sequence ID" value="NHO68148.1"/>
    <property type="molecule type" value="Genomic_DNA"/>
</dbReference>
<comment type="caution">
    <text evidence="8">The sequence shown here is derived from an EMBL/GenBank/DDBJ whole genome shotgun (WGS) entry which is preliminary data.</text>
</comment>
<feature type="domain" description="Multidrug resistance protein MdtA-like alpha-helical hairpin" evidence="4">
    <location>
        <begin position="105"/>
        <end position="174"/>
    </location>
</feature>
<keyword evidence="9" id="KW-1185">Reference proteome</keyword>
<sequence>MKLGSLYSVIIVTFVLAGCGKSETDNQPPPAVAKPTIPSSEIARAASRDLQPAFSLPAVIEAIQTAEVRPEVTATLLKNHFAAGDLVTKGDLLIELNDENYRSALHAAKAEVEAAQASALQAKANWKRAESLMPKGFISQLDYDTAKANLAVAEASVSKAEAQLEKAELDISHTKIKAPFSGRISKPGYANGDNVGPSSNPLFELVQLNPIYVSTSVELSRYNALVMLRTKLEKSGLEIPEFVVTLKLAGNVDYPHKGKFQNWSHESSESTGMITARALFPNPDGLLLPGQNVIVNGKAQQKVSRVMVPQNFIRQDQQGHYVLLLDQDLVIQRRNIEVGVRDGQDWAVKEGLSDGDRIVSPGLQGLKPGLAVTLGE</sequence>
<proteinExistence type="inferred from homology"/>
<evidence type="ECO:0000259" key="4">
    <source>
        <dbReference type="Pfam" id="PF25876"/>
    </source>
</evidence>
<dbReference type="GO" id="GO:0015562">
    <property type="term" value="F:efflux transmembrane transporter activity"/>
    <property type="evidence" value="ECO:0007669"/>
    <property type="project" value="InterPro"/>
</dbReference>
<dbReference type="Gene3D" id="2.40.30.170">
    <property type="match status" value="1"/>
</dbReference>
<dbReference type="Proteomes" id="UP000787472">
    <property type="component" value="Unassembled WGS sequence"/>
</dbReference>
<dbReference type="Pfam" id="PF25967">
    <property type="entry name" value="RND-MFP_C"/>
    <property type="match status" value="1"/>
</dbReference>
<dbReference type="PROSITE" id="PS51257">
    <property type="entry name" value="PROKAR_LIPOPROTEIN"/>
    <property type="match status" value="1"/>
</dbReference>
<name>A0A9E5T4I1_9GAMM</name>
<evidence type="ECO:0000313" key="8">
    <source>
        <dbReference type="EMBL" id="NHO68148.1"/>
    </source>
</evidence>
<dbReference type="AlphaFoldDB" id="A0A9E5T4I1"/>
<dbReference type="RefSeq" id="WP_167191876.1">
    <property type="nucleotide sequence ID" value="NZ_JAAONZ010000025.1"/>
</dbReference>
<evidence type="ECO:0000259" key="6">
    <source>
        <dbReference type="Pfam" id="PF25944"/>
    </source>
</evidence>
<comment type="similarity">
    <text evidence="2">Belongs to the membrane fusion protein (MFP) (TC 8.A.1) family.</text>
</comment>
<feature type="domain" description="Multidrug resistance protein MdtA-like C-terminal permuted SH3" evidence="7">
    <location>
        <begin position="306"/>
        <end position="364"/>
    </location>
</feature>
<dbReference type="InterPro" id="IPR058627">
    <property type="entry name" value="MdtA-like_C"/>
</dbReference>
<evidence type="ECO:0000313" key="9">
    <source>
        <dbReference type="Proteomes" id="UP000787472"/>
    </source>
</evidence>
<dbReference type="SUPFAM" id="SSF111369">
    <property type="entry name" value="HlyD-like secretion proteins"/>
    <property type="match status" value="1"/>
</dbReference>
<reference evidence="8" key="1">
    <citation type="submission" date="2020-03" db="EMBL/GenBank/DDBJ databases">
        <authorList>
            <person name="Guo F."/>
        </authorList>
    </citation>
    <scope>NUCLEOTIDE SEQUENCE</scope>
    <source>
        <strain evidence="8">JCM 30134</strain>
    </source>
</reference>
<dbReference type="InterPro" id="IPR058624">
    <property type="entry name" value="MdtA-like_HH"/>
</dbReference>